<accession>Q0F374</accession>
<evidence type="ECO:0000313" key="1">
    <source>
        <dbReference type="EMBL" id="EAU56067.1"/>
    </source>
</evidence>
<dbReference type="eggNOG" id="ENOG502Z9Z1">
    <property type="taxonomic scope" value="Bacteria"/>
</dbReference>
<dbReference type="EMBL" id="AATS01000001">
    <property type="protein sequence ID" value="EAU56067.1"/>
    <property type="molecule type" value="Genomic_DNA"/>
</dbReference>
<protein>
    <submittedName>
        <fullName evidence="1">TraN</fullName>
    </submittedName>
</protein>
<gene>
    <name evidence="1" type="ORF">SPV1_04583</name>
</gene>
<keyword evidence="2" id="KW-1185">Reference proteome</keyword>
<evidence type="ECO:0000313" key="2">
    <source>
        <dbReference type="Proteomes" id="UP000005297"/>
    </source>
</evidence>
<dbReference type="InParanoid" id="Q0F374"/>
<dbReference type="AlphaFoldDB" id="Q0F374"/>
<dbReference type="Pfam" id="PF06986">
    <property type="entry name" value="F_T4SS_TraN"/>
    <property type="match status" value="1"/>
</dbReference>
<dbReference type="Proteomes" id="UP000005297">
    <property type="component" value="Unassembled WGS sequence"/>
</dbReference>
<sequence>MVDTCKPLIAKGCQQVSSACISRQPDGSCATFQNTYQCIIKKGTTVTRQVCGNAAMCVAGTCFKTNTPPANDFAYVVSRFAAAAAAGASASASGGISIFKGGPEHCNRTILGAKNCCTASPSGWGKNIIKGCPASAKKLAQARQAATGHFIGSFCAAKGLFGICLRIQEVWCVFPSKLARIIQEQGRPQLGIGWGAAQAPNCRGFTPQEFQRLDFSKMNLSEFYSDIMNRMTPMNGTKLGNRIQTRMRNYYNSGAPNGGRIAP</sequence>
<organism evidence="1 2">
    <name type="scientific">Mariprofundus ferrooxydans PV-1</name>
    <dbReference type="NCBI Taxonomy" id="314345"/>
    <lineage>
        <taxon>Bacteria</taxon>
        <taxon>Pseudomonadati</taxon>
        <taxon>Pseudomonadota</taxon>
        <taxon>Candidatius Mariprofundia</taxon>
        <taxon>Mariprofundales</taxon>
        <taxon>Mariprofundaceae</taxon>
        <taxon>Mariprofundus</taxon>
    </lineage>
</organism>
<dbReference type="HOGENOM" id="CLU_092385_0_0_0"/>
<reference evidence="1 2" key="1">
    <citation type="submission" date="2006-09" db="EMBL/GenBank/DDBJ databases">
        <authorList>
            <person name="Emerson D."/>
            <person name="Ferriera S."/>
            <person name="Johnson J."/>
            <person name="Kravitz S."/>
            <person name="Halpern A."/>
            <person name="Remington K."/>
            <person name="Beeson K."/>
            <person name="Tran B."/>
            <person name="Rogers Y.-H."/>
            <person name="Friedman R."/>
            <person name="Venter J.C."/>
        </authorList>
    </citation>
    <scope>NUCLEOTIDE SEQUENCE [LARGE SCALE GENOMIC DNA]</scope>
    <source>
        <strain evidence="1 2">PV-1</strain>
    </source>
</reference>
<proteinExistence type="predicted"/>
<dbReference type="InterPro" id="IPR014121">
    <property type="entry name" value="TraN_Ftype"/>
</dbReference>
<name>Q0F374_9PROT</name>
<comment type="caution">
    <text evidence="1">The sequence shown here is derived from an EMBL/GenBank/DDBJ whole genome shotgun (WGS) entry which is preliminary data.</text>
</comment>